<protein>
    <recommendedName>
        <fullName evidence="4">PrsW family intramembrane metalloprotease</fullName>
    </recommendedName>
</protein>
<organism evidence="2 3">
    <name type="scientific">Dictyobacter kobayashii</name>
    <dbReference type="NCBI Taxonomy" id="2014872"/>
    <lineage>
        <taxon>Bacteria</taxon>
        <taxon>Bacillati</taxon>
        <taxon>Chloroflexota</taxon>
        <taxon>Ktedonobacteria</taxon>
        <taxon>Ktedonobacterales</taxon>
        <taxon>Dictyobacteraceae</taxon>
        <taxon>Dictyobacter</taxon>
    </lineage>
</organism>
<feature type="transmembrane region" description="Helical" evidence="1">
    <location>
        <begin position="90"/>
        <end position="109"/>
    </location>
</feature>
<dbReference type="AlphaFoldDB" id="A0A402AKI2"/>
<proteinExistence type="predicted"/>
<evidence type="ECO:0008006" key="4">
    <source>
        <dbReference type="Google" id="ProtNLM"/>
    </source>
</evidence>
<keyword evidence="1" id="KW-0472">Membrane</keyword>
<dbReference type="PANTHER" id="PTHR36844">
    <property type="entry name" value="PROTEASE PRSW"/>
    <property type="match status" value="1"/>
</dbReference>
<dbReference type="RefSeq" id="WP_126551479.1">
    <property type="nucleotide sequence ID" value="NZ_BIFS01000001.1"/>
</dbReference>
<evidence type="ECO:0000313" key="2">
    <source>
        <dbReference type="EMBL" id="GCE19636.1"/>
    </source>
</evidence>
<gene>
    <name evidence="2" type="ORF">KDK_34360</name>
</gene>
<keyword evidence="3" id="KW-1185">Reference proteome</keyword>
<dbReference type="Proteomes" id="UP000287188">
    <property type="component" value="Unassembled WGS sequence"/>
</dbReference>
<dbReference type="GO" id="GO:0008233">
    <property type="term" value="F:peptidase activity"/>
    <property type="evidence" value="ECO:0007669"/>
    <property type="project" value="InterPro"/>
</dbReference>
<dbReference type="PANTHER" id="PTHR36844:SF1">
    <property type="entry name" value="PROTEASE PRSW"/>
    <property type="match status" value="1"/>
</dbReference>
<accession>A0A402AKI2</accession>
<feature type="transmembrane region" description="Helical" evidence="1">
    <location>
        <begin position="159"/>
        <end position="184"/>
    </location>
</feature>
<evidence type="ECO:0000256" key="1">
    <source>
        <dbReference type="SAM" id="Phobius"/>
    </source>
</evidence>
<keyword evidence="1" id="KW-1133">Transmembrane helix</keyword>
<keyword evidence="1" id="KW-0812">Transmembrane</keyword>
<evidence type="ECO:0000313" key="3">
    <source>
        <dbReference type="Proteomes" id="UP000287188"/>
    </source>
</evidence>
<reference evidence="3" key="1">
    <citation type="submission" date="2018-12" db="EMBL/GenBank/DDBJ databases">
        <title>Tengunoibacter tsumagoiensis gen. nov., sp. nov., Dictyobacter kobayashii sp. nov., D. alpinus sp. nov., and D. joshuensis sp. nov. and description of Dictyobacteraceae fam. nov. within the order Ktedonobacterales isolated from Tengu-no-mugimeshi.</title>
        <authorList>
            <person name="Wang C.M."/>
            <person name="Zheng Y."/>
            <person name="Sakai Y."/>
            <person name="Toyoda A."/>
            <person name="Minakuchi Y."/>
            <person name="Abe K."/>
            <person name="Yokota A."/>
            <person name="Yabe S."/>
        </authorList>
    </citation>
    <scope>NUCLEOTIDE SEQUENCE [LARGE SCALE GENOMIC DNA]</scope>
    <source>
        <strain evidence="3">Uno11</strain>
    </source>
</reference>
<comment type="caution">
    <text evidence="2">The sequence shown here is derived from an EMBL/GenBank/DDBJ whole genome shotgun (WGS) entry which is preliminary data.</text>
</comment>
<dbReference type="EMBL" id="BIFS01000001">
    <property type="protein sequence ID" value="GCE19636.1"/>
    <property type="molecule type" value="Genomic_DNA"/>
</dbReference>
<name>A0A402AKI2_9CHLR</name>
<sequence length="228" mass="24370">MFAMKEGLHGTARLDSTGLNFTGYYPWRAQLVISFADRAVALWASTVILFLTGNVNLYPTVILIGNFLIPIVFVAFLYDHQHISRLTPEVIAKSFCLGGILGVLGAAIFESVLIQPPNPNQGLTIGNAMLVGLIEEGCKILAVIFMARRIPHNSALDGLLLGAAVGMGFAAFESTGYAFTAFLLSKGHMSASVIETIIRGVLAPFGHGSGPLFSARYCSGIVFRTVFA</sequence>
<dbReference type="InterPro" id="IPR026898">
    <property type="entry name" value="PrsW"/>
</dbReference>
<dbReference type="Pfam" id="PF13367">
    <property type="entry name" value="PrsW-protease"/>
    <property type="match status" value="1"/>
</dbReference>
<dbReference type="OrthoDB" id="153483at2"/>
<feature type="transmembrane region" description="Helical" evidence="1">
    <location>
        <begin position="129"/>
        <end position="147"/>
    </location>
</feature>
<feature type="transmembrane region" description="Helical" evidence="1">
    <location>
        <begin position="57"/>
        <end position="78"/>
    </location>
</feature>